<accession>A0A4Y8M5R5</accession>
<keyword evidence="4 6" id="KW-1133">Transmembrane helix</keyword>
<keyword evidence="8" id="KW-1185">Reference proteome</keyword>
<feature type="transmembrane region" description="Helical" evidence="6">
    <location>
        <begin position="276"/>
        <end position="301"/>
    </location>
</feature>
<dbReference type="GO" id="GO:0005886">
    <property type="term" value="C:plasma membrane"/>
    <property type="evidence" value="ECO:0007669"/>
    <property type="project" value="UniProtKB-SubCell"/>
</dbReference>
<dbReference type="EMBL" id="SOMN01000003">
    <property type="protein sequence ID" value="TFE29986.1"/>
    <property type="molecule type" value="Genomic_DNA"/>
</dbReference>
<feature type="transmembrane region" description="Helical" evidence="6">
    <location>
        <begin position="12"/>
        <end position="31"/>
    </location>
</feature>
<feature type="transmembrane region" description="Helical" evidence="6">
    <location>
        <begin position="190"/>
        <end position="210"/>
    </location>
</feature>
<evidence type="ECO:0000313" key="8">
    <source>
        <dbReference type="Proteomes" id="UP000297900"/>
    </source>
</evidence>
<evidence type="ECO:0000256" key="3">
    <source>
        <dbReference type="ARBA" id="ARBA00022692"/>
    </source>
</evidence>
<sequence length="355" mass="37353">MHKINKLLQPLVGPIVAIFLGLLAGSIAILVAGGSIAETYSEMWKGAFGSFYFFTSTLSRATPIILIGMGAVIAFRSGFFNLGAEGQMVLGGLSAALVGLYLPGPAWFVCIAALLAGVIAGGLWSAMAGYFDVRFRVNLLITTLLLNYIATLFAGYMVAYPFKDRSGSAAMAQSAMLDSGIWLPKLFKGMAVHAGLVIAVIAVIALYVYLTKSVSGYEARMLGGNPLFAVYGGIKRTSLMITTMFASGGLAGLAGATEVLGSQYRYIDNAFSSADYAWTGIMAALLANANPLGTAVAAFFLAALQTGGMGVELNTEVPLEIGAVIQAVLILFITVKFTLSFWKRRKGRNHDGSTA</sequence>
<evidence type="ECO:0000256" key="2">
    <source>
        <dbReference type="ARBA" id="ARBA00022475"/>
    </source>
</evidence>
<evidence type="ECO:0000256" key="1">
    <source>
        <dbReference type="ARBA" id="ARBA00004651"/>
    </source>
</evidence>
<keyword evidence="2" id="KW-1003">Cell membrane</keyword>
<dbReference type="Pfam" id="PF02653">
    <property type="entry name" value="BPD_transp_2"/>
    <property type="match status" value="1"/>
</dbReference>
<dbReference type="OrthoDB" id="45037at2"/>
<dbReference type="RefSeq" id="WP_135150900.1">
    <property type="nucleotide sequence ID" value="NZ_SOMN01000003.1"/>
</dbReference>
<dbReference type="InterPro" id="IPR001851">
    <property type="entry name" value="ABC_transp_permease"/>
</dbReference>
<protein>
    <submittedName>
        <fullName evidence="7">ABC transporter permease</fullName>
    </submittedName>
</protein>
<comment type="caution">
    <text evidence="7">The sequence shown here is derived from an EMBL/GenBank/DDBJ whole genome shotgun (WGS) entry which is preliminary data.</text>
</comment>
<reference evidence="7 8" key="1">
    <citation type="submission" date="2019-03" db="EMBL/GenBank/DDBJ databases">
        <title>Cohnella endophytica sp. nov., a novel endophytic bacterium isolated from bark of Sonneratia apetala.</title>
        <authorList>
            <person name="Tuo L."/>
        </authorList>
    </citation>
    <scope>NUCLEOTIDE SEQUENCE [LARGE SCALE GENOMIC DNA]</scope>
    <source>
        <strain evidence="7 8">CCTCC AB 208254</strain>
    </source>
</reference>
<dbReference type="CDD" id="cd06580">
    <property type="entry name" value="TM_PBP1_transp_TpRbsC_like"/>
    <property type="match status" value="1"/>
</dbReference>
<feature type="transmembrane region" description="Helical" evidence="6">
    <location>
        <begin position="51"/>
        <end position="75"/>
    </location>
</feature>
<evidence type="ECO:0000313" key="7">
    <source>
        <dbReference type="EMBL" id="TFE29986.1"/>
    </source>
</evidence>
<keyword evidence="5 6" id="KW-0472">Membrane</keyword>
<keyword evidence="3 6" id="KW-0812">Transmembrane</keyword>
<dbReference type="PANTHER" id="PTHR47089">
    <property type="entry name" value="ABC TRANSPORTER, PERMEASE PROTEIN"/>
    <property type="match status" value="1"/>
</dbReference>
<name>A0A4Y8M5R5_9BACL</name>
<feature type="transmembrane region" description="Helical" evidence="6">
    <location>
        <begin position="321"/>
        <end position="339"/>
    </location>
</feature>
<evidence type="ECO:0000256" key="5">
    <source>
        <dbReference type="ARBA" id="ARBA00023136"/>
    </source>
</evidence>
<organism evidence="7 8">
    <name type="scientific">Cohnella luojiensis</name>
    <dbReference type="NCBI Taxonomy" id="652876"/>
    <lineage>
        <taxon>Bacteria</taxon>
        <taxon>Bacillati</taxon>
        <taxon>Bacillota</taxon>
        <taxon>Bacilli</taxon>
        <taxon>Bacillales</taxon>
        <taxon>Paenibacillaceae</taxon>
        <taxon>Cohnella</taxon>
    </lineage>
</organism>
<feature type="transmembrane region" description="Helical" evidence="6">
    <location>
        <begin position="106"/>
        <end position="127"/>
    </location>
</feature>
<gene>
    <name evidence="7" type="ORF">E2980_04320</name>
</gene>
<dbReference type="PANTHER" id="PTHR47089:SF1">
    <property type="entry name" value="GUANOSINE ABC TRANSPORTER PERMEASE PROTEIN NUPP"/>
    <property type="match status" value="1"/>
</dbReference>
<dbReference type="Proteomes" id="UP000297900">
    <property type="component" value="Unassembled WGS sequence"/>
</dbReference>
<evidence type="ECO:0000256" key="4">
    <source>
        <dbReference type="ARBA" id="ARBA00022989"/>
    </source>
</evidence>
<feature type="transmembrane region" description="Helical" evidence="6">
    <location>
        <begin position="139"/>
        <end position="159"/>
    </location>
</feature>
<dbReference type="AlphaFoldDB" id="A0A4Y8M5R5"/>
<evidence type="ECO:0000256" key="6">
    <source>
        <dbReference type="SAM" id="Phobius"/>
    </source>
</evidence>
<comment type="subcellular location">
    <subcellularLocation>
        <location evidence="1">Cell membrane</location>
        <topology evidence="1">Multi-pass membrane protein</topology>
    </subcellularLocation>
</comment>
<proteinExistence type="predicted"/>
<dbReference type="GO" id="GO:0022857">
    <property type="term" value="F:transmembrane transporter activity"/>
    <property type="evidence" value="ECO:0007669"/>
    <property type="project" value="InterPro"/>
</dbReference>